<keyword evidence="1" id="KW-0472">Membrane</keyword>
<accession>A0ABW2R580</accession>
<protein>
    <submittedName>
        <fullName evidence="2">Twin transmembrane helix small protein</fullName>
    </submittedName>
</protein>
<dbReference type="InterPro" id="IPR021313">
    <property type="entry name" value="DUF2909"/>
</dbReference>
<keyword evidence="1 2" id="KW-0812">Transmembrane</keyword>
<keyword evidence="3" id="KW-1185">Reference proteome</keyword>
<feature type="transmembrane region" description="Helical" evidence="1">
    <location>
        <begin position="49"/>
        <end position="72"/>
    </location>
</feature>
<keyword evidence="1" id="KW-1133">Transmembrane helix</keyword>
<organism evidence="2 3">
    <name type="scientific">Hydrogenophaga bisanensis</name>
    <dbReference type="NCBI Taxonomy" id="439611"/>
    <lineage>
        <taxon>Bacteria</taxon>
        <taxon>Pseudomonadati</taxon>
        <taxon>Pseudomonadota</taxon>
        <taxon>Betaproteobacteria</taxon>
        <taxon>Burkholderiales</taxon>
        <taxon>Comamonadaceae</taxon>
        <taxon>Hydrogenophaga</taxon>
    </lineage>
</organism>
<comment type="caution">
    <text evidence="2">The sequence shown here is derived from an EMBL/GenBank/DDBJ whole genome shotgun (WGS) entry which is preliminary data.</text>
</comment>
<evidence type="ECO:0000256" key="1">
    <source>
        <dbReference type="SAM" id="Phobius"/>
    </source>
</evidence>
<reference evidence="3" key="1">
    <citation type="journal article" date="2019" name="Int. J. Syst. Evol. Microbiol.">
        <title>The Global Catalogue of Microorganisms (GCM) 10K type strain sequencing project: providing services to taxonomists for standard genome sequencing and annotation.</title>
        <authorList>
            <consortium name="The Broad Institute Genomics Platform"/>
            <consortium name="The Broad Institute Genome Sequencing Center for Infectious Disease"/>
            <person name="Wu L."/>
            <person name="Ma J."/>
        </authorList>
    </citation>
    <scope>NUCLEOTIDE SEQUENCE [LARGE SCALE GENOMIC DNA]</scope>
    <source>
        <strain evidence="3">CCUG 54518</strain>
    </source>
</reference>
<dbReference type="Pfam" id="PF11137">
    <property type="entry name" value="DUF2909"/>
    <property type="match status" value="1"/>
</dbReference>
<dbReference type="EMBL" id="JBHTBX010000002">
    <property type="protein sequence ID" value="MFC7433614.1"/>
    <property type="molecule type" value="Genomic_DNA"/>
</dbReference>
<feature type="transmembrane region" description="Helical" evidence="1">
    <location>
        <begin position="6"/>
        <end position="24"/>
    </location>
</feature>
<proteinExistence type="predicted"/>
<evidence type="ECO:0000313" key="3">
    <source>
        <dbReference type="Proteomes" id="UP001596495"/>
    </source>
</evidence>
<gene>
    <name evidence="2" type="ORF">ACFQNJ_03730</name>
</gene>
<evidence type="ECO:0000313" key="2">
    <source>
        <dbReference type="EMBL" id="MFC7433614.1"/>
    </source>
</evidence>
<dbReference type="RefSeq" id="WP_374641185.1">
    <property type="nucleotide sequence ID" value="NZ_JBHTBX010000002.1"/>
</dbReference>
<sequence>MKYLVIAAFVAIIGSLGAALVFMMRGGSTQEDAGDAGSDARRGRMAKALAFRVGFSILLFVIVLISYFMGWIQPTGLPLQR</sequence>
<dbReference type="Proteomes" id="UP001596495">
    <property type="component" value="Unassembled WGS sequence"/>
</dbReference>
<name>A0ABW2R580_9BURK</name>
<dbReference type="NCBIfam" id="NF033233">
    <property type="entry name" value="twin_helix"/>
    <property type="match status" value="1"/>
</dbReference>